<proteinExistence type="predicted"/>
<protein>
    <submittedName>
        <fullName evidence="2">Uncharacterized protein</fullName>
    </submittedName>
</protein>
<gene>
    <name evidence="2" type="ORF">HHL08_11540</name>
</gene>
<sequence>MDATDSEDATGQPDDLSRPQKRLLKRMYNGRTVPVTADDRPFLTYKDALRYLLSLPIDAREASYAQMKAQARDGVR</sequence>
<feature type="region of interest" description="Disordered" evidence="1">
    <location>
        <begin position="1"/>
        <end position="23"/>
    </location>
</feature>
<comment type="caution">
    <text evidence="2">The sequence shown here is derived from an EMBL/GenBank/DDBJ whole genome shotgun (WGS) entry which is preliminary data.</text>
</comment>
<name>A0A7X9WWA0_9SPHN</name>
<dbReference type="Proteomes" id="UP000519023">
    <property type="component" value="Unassembled WGS sequence"/>
</dbReference>
<evidence type="ECO:0000256" key="1">
    <source>
        <dbReference type="SAM" id="MobiDB-lite"/>
    </source>
</evidence>
<evidence type="ECO:0000313" key="2">
    <source>
        <dbReference type="EMBL" id="NML10768.1"/>
    </source>
</evidence>
<evidence type="ECO:0000313" key="3">
    <source>
        <dbReference type="Proteomes" id="UP000519023"/>
    </source>
</evidence>
<reference evidence="2 3" key="1">
    <citation type="submission" date="2020-04" db="EMBL/GenBank/DDBJ databases">
        <title>Sphingobium sp. AR-3-1 isolated from Arctic soil.</title>
        <authorList>
            <person name="Dahal R.H."/>
            <person name="Chaudhary D.K."/>
        </authorList>
    </citation>
    <scope>NUCLEOTIDE SEQUENCE [LARGE SCALE GENOMIC DNA]</scope>
    <source>
        <strain evidence="2 3">AR-3-1</strain>
    </source>
</reference>
<dbReference type="AlphaFoldDB" id="A0A7X9WWA0"/>
<accession>A0A7X9WWA0</accession>
<dbReference type="EMBL" id="JABBFV010000007">
    <property type="protein sequence ID" value="NML10768.1"/>
    <property type="molecule type" value="Genomic_DNA"/>
</dbReference>
<keyword evidence="3" id="KW-1185">Reference proteome</keyword>
<dbReference type="RefSeq" id="WP_169573335.1">
    <property type="nucleotide sequence ID" value="NZ_JABBFV010000007.1"/>
</dbReference>
<organism evidence="2 3">
    <name type="scientific">Sphingobium psychrophilum</name>
    <dbReference type="NCBI Taxonomy" id="2728834"/>
    <lineage>
        <taxon>Bacteria</taxon>
        <taxon>Pseudomonadati</taxon>
        <taxon>Pseudomonadota</taxon>
        <taxon>Alphaproteobacteria</taxon>
        <taxon>Sphingomonadales</taxon>
        <taxon>Sphingomonadaceae</taxon>
        <taxon>Sphingobium</taxon>
    </lineage>
</organism>